<keyword evidence="2" id="KW-1185">Reference proteome</keyword>
<proteinExistence type="predicted"/>
<reference evidence="1" key="1">
    <citation type="submission" date="2019-02" db="EMBL/GenBank/DDBJ databases">
        <authorList>
            <person name="Li S.-H."/>
        </authorList>
    </citation>
    <scope>NUCLEOTIDE SEQUENCE</scope>
    <source>
        <strain evidence="1">IMCC8485</strain>
    </source>
</reference>
<protein>
    <submittedName>
        <fullName evidence="1">Uncharacterized protein</fullName>
    </submittedName>
</protein>
<dbReference type="Proteomes" id="UP001143307">
    <property type="component" value="Unassembled WGS sequence"/>
</dbReference>
<comment type="caution">
    <text evidence="1">The sequence shown here is derived from an EMBL/GenBank/DDBJ whole genome shotgun (WGS) entry which is preliminary data.</text>
</comment>
<sequence length="99" mass="11015">MHLLVEELQGRWQLMFAALARGDDLPPGRRLRAEGMAEAAVLTGVADQDALDKAMDRIFREAFGRCLAEQFGDDWRSFSPFPEIPAVAHRAPVYPSTAD</sequence>
<evidence type="ECO:0000313" key="1">
    <source>
        <dbReference type="EMBL" id="MCX2975298.1"/>
    </source>
</evidence>
<dbReference type="EMBL" id="SHNP01000007">
    <property type="protein sequence ID" value="MCX2975298.1"/>
    <property type="molecule type" value="Genomic_DNA"/>
</dbReference>
<gene>
    <name evidence="1" type="ORF">EYC87_17090</name>
</gene>
<evidence type="ECO:0000313" key="2">
    <source>
        <dbReference type="Proteomes" id="UP001143307"/>
    </source>
</evidence>
<organism evidence="1 2">
    <name type="scientific">Candidatus Seongchinamella marina</name>
    <dbReference type="NCBI Taxonomy" id="2518990"/>
    <lineage>
        <taxon>Bacteria</taxon>
        <taxon>Pseudomonadati</taxon>
        <taxon>Pseudomonadota</taxon>
        <taxon>Gammaproteobacteria</taxon>
        <taxon>Cellvibrionales</taxon>
        <taxon>Halieaceae</taxon>
        <taxon>Seongchinamella</taxon>
    </lineage>
</organism>
<name>A0ABT3SZ64_9GAMM</name>
<accession>A0ABT3SZ64</accession>
<dbReference type="RefSeq" id="WP_040540503.1">
    <property type="nucleotide sequence ID" value="NZ_SHNP01000007.1"/>
</dbReference>